<keyword evidence="2" id="KW-1185">Reference proteome</keyword>
<evidence type="ECO:0000313" key="1">
    <source>
        <dbReference type="EMBL" id="KAF2399716.1"/>
    </source>
</evidence>
<organism evidence="1 2">
    <name type="scientific">Trichodelitschia bisporula</name>
    <dbReference type="NCBI Taxonomy" id="703511"/>
    <lineage>
        <taxon>Eukaryota</taxon>
        <taxon>Fungi</taxon>
        <taxon>Dikarya</taxon>
        <taxon>Ascomycota</taxon>
        <taxon>Pezizomycotina</taxon>
        <taxon>Dothideomycetes</taxon>
        <taxon>Dothideomycetes incertae sedis</taxon>
        <taxon>Phaeotrichales</taxon>
        <taxon>Phaeotrichaceae</taxon>
        <taxon>Trichodelitschia</taxon>
    </lineage>
</organism>
<sequence>MVHELRRLIELHEAQIVAQPGSTAAHEENAALKAQIEAFVKEEKAWDATVEAQSRVDDAIWAMVDEAHELADAMRENLLKPTSREKLLRKKCEALQRATGKQVGAFRKALEDQLNNSQMIGKHYYKLVMEHYERTMHSVQLGTEKELLEEESAKILKQLHQLQQENDTLIDTCRKFTEHHRAGVNSLTNFVAPAT</sequence>
<proteinExistence type="predicted"/>
<dbReference type="EMBL" id="ML996697">
    <property type="protein sequence ID" value="KAF2399716.1"/>
    <property type="molecule type" value="Genomic_DNA"/>
</dbReference>
<accession>A0A6G1HV23</accession>
<evidence type="ECO:0000313" key="2">
    <source>
        <dbReference type="Proteomes" id="UP000799640"/>
    </source>
</evidence>
<reference evidence="1" key="1">
    <citation type="journal article" date="2020" name="Stud. Mycol.">
        <title>101 Dothideomycetes genomes: a test case for predicting lifestyles and emergence of pathogens.</title>
        <authorList>
            <person name="Haridas S."/>
            <person name="Albert R."/>
            <person name="Binder M."/>
            <person name="Bloem J."/>
            <person name="Labutti K."/>
            <person name="Salamov A."/>
            <person name="Andreopoulos B."/>
            <person name="Baker S."/>
            <person name="Barry K."/>
            <person name="Bills G."/>
            <person name="Bluhm B."/>
            <person name="Cannon C."/>
            <person name="Castanera R."/>
            <person name="Culley D."/>
            <person name="Daum C."/>
            <person name="Ezra D."/>
            <person name="Gonzalez J."/>
            <person name="Henrissat B."/>
            <person name="Kuo A."/>
            <person name="Liang C."/>
            <person name="Lipzen A."/>
            <person name="Lutzoni F."/>
            <person name="Magnuson J."/>
            <person name="Mondo S."/>
            <person name="Nolan M."/>
            <person name="Ohm R."/>
            <person name="Pangilinan J."/>
            <person name="Park H.-J."/>
            <person name="Ramirez L."/>
            <person name="Alfaro M."/>
            <person name="Sun H."/>
            <person name="Tritt A."/>
            <person name="Yoshinaga Y."/>
            <person name="Zwiers L.-H."/>
            <person name="Turgeon B."/>
            <person name="Goodwin S."/>
            <person name="Spatafora J."/>
            <person name="Crous P."/>
            <person name="Grigoriev I."/>
        </authorList>
    </citation>
    <scope>NUCLEOTIDE SEQUENCE</scope>
    <source>
        <strain evidence="1">CBS 262.69</strain>
    </source>
</reference>
<dbReference type="Proteomes" id="UP000799640">
    <property type="component" value="Unassembled WGS sequence"/>
</dbReference>
<name>A0A6G1HV23_9PEZI</name>
<protein>
    <submittedName>
        <fullName evidence="1">Uncharacterized protein</fullName>
    </submittedName>
</protein>
<gene>
    <name evidence="1" type="ORF">EJ06DRAFT_531239</name>
</gene>
<dbReference type="AlphaFoldDB" id="A0A6G1HV23"/>